<dbReference type="EMBL" id="AHMY02000057">
    <property type="protein sequence ID" value="EKO14284.1"/>
    <property type="molecule type" value="Genomic_DNA"/>
</dbReference>
<dbReference type="Gene3D" id="3.30.2310.40">
    <property type="match status" value="1"/>
</dbReference>
<sequence length="103" mass="12240">MEKKICHYSLKLVKKLISENKYIITRNAQKTALEHFGFSEEEILKEIIELETTYFYKSMTSHNDHRLWQDVYKKEIINIKAYIKIQIANQNTVIISFKGADDL</sequence>
<dbReference type="GO" id="GO:0017148">
    <property type="term" value="P:negative regulation of translation"/>
    <property type="evidence" value="ECO:0007669"/>
    <property type="project" value="InterPro"/>
</dbReference>
<proteinExistence type="predicted"/>
<reference evidence="1 2" key="1">
    <citation type="submission" date="2012-10" db="EMBL/GenBank/DDBJ databases">
        <authorList>
            <person name="Harkins D.M."/>
            <person name="Durkin A.S."/>
            <person name="Brinkac L.M."/>
            <person name="Selengut J.D."/>
            <person name="Sanka R."/>
            <person name="DePew J."/>
            <person name="Purushe J."/>
            <person name="Peacock S.J."/>
            <person name="Thaipadungpanit J."/>
            <person name="Wuthiekanun V.W."/>
            <person name="Day N.P."/>
            <person name="Vinetz J.M."/>
            <person name="Sutton G.G."/>
            <person name="Nelson W.C."/>
            <person name="Fouts D.E."/>
        </authorList>
    </citation>
    <scope>NUCLEOTIDE SEQUENCE [LARGE SCALE GENOMIC DNA]</scope>
    <source>
        <strain evidence="1 2">H1</strain>
    </source>
</reference>
<evidence type="ECO:0000313" key="1">
    <source>
        <dbReference type="EMBL" id="EKO14284.1"/>
    </source>
</evidence>
<accession>A0A0E2AZB0</accession>
<organism evidence="1 2">
    <name type="scientific">Leptospira kirschneri str. H1</name>
    <dbReference type="NCBI Taxonomy" id="1049966"/>
    <lineage>
        <taxon>Bacteria</taxon>
        <taxon>Pseudomonadati</taxon>
        <taxon>Spirochaetota</taxon>
        <taxon>Spirochaetia</taxon>
        <taxon>Leptospirales</taxon>
        <taxon>Leptospiraceae</taxon>
        <taxon>Leptospira</taxon>
    </lineage>
</organism>
<gene>
    <name evidence="1" type="ORF">LEP1GSC081_3194</name>
</gene>
<protein>
    <submittedName>
        <fullName evidence="1">Putative toxin-antitoxin system, toxin component</fullName>
    </submittedName>
</protein>
<dbReference type="AlphaFoldDB" id="A0A0E2AZB0"/>
<dbReference type="CDD" id="cd12869">
    <property type="entry name" value="MqsR"/>
    <property type="match status" value="1"/>
</dbReference>
<dbReference type="GO" id="GO:0009372">
    <property type="term" value="P:quorum sensing"/>
    <property type="evidence" value="ECO:0007669"/>
    <property type="project" value="InterPro"/>
</dbReference>
<dbReference type="GO" id="GO:0044010">
    <property type="term" value="P:single-species biofilm formation"/>
    <property type="evidence" value="ECO:0007669"/>
    <property type="project" value="InterPro"/>
</dbReference>
<dbReference type="InterPro" id="IPR031451">
    <property type="entry name" value="MqsR_toxin"/>
</dbReference>
<dbReference type="InterPro" id="IPR038493">
    <property type="entry name" value="MqsR_sf"/>
</dbReference>
<evidence type="ECO:0000313" key="2">
    <source>
        <dbReference type="Proteomes" id="UP000006253"/>
    </source>
</evidence>
<comment type="caution">
    <text evidence="1">The sequence shown here is derived from an EMBL/GenBank/DDBJ whole genome shotgun (WGS) entry which is preliminary data.</text>
</comment>
<dbReference type="RefSeq" id="WP_004763252.1">
    <property type="nucleotide sequence ID" value="NZ_AHMY02000057.1"/>
</dbReference>
<name>A0A0E2AZB0_9LEPT</name>
<dbReference type="Proteomes" id="UP000006253">
    <property type="component" value="Unassembled WGS sequence"/>
</dbReference>
<dbReference type="Pfam" id="PF15723">
    <property type="entry name" value="MqsR_toxin"/>
    <property type="match status" value="1"/>
</dbReference>